<keyword evidence="3" id="KW-1185">Reference proteome</keyword>
<organism evidence="2 3">
    <name type="scientific">Hevea brasiliensis</name>
    <name type="common">Para rubber tree</name>
    <name type="synonym">Siphonia brasiliensis</name>
    <dbReference type="NCBI Taxonomy" id="3981"/>
    <lineage>
        <taxon>Eukaryota</taxon>
        <taxon>Viridiplantae</taxon>
        <taxon>Streptophyta</taxon>
        <taxon>Embryophyta</taxon>
        <taxon>Tracheophyta</taxon>
        <taxon>Spermatophyta</taxon>
        <taxon>Magnoliopsida</taxon>
        <taxon>eudicotyledons</taxon>
        <taxon>Gunneridae</taxon>
        <taxon>Pentapetalae</taxon>
        <taxon>rosids</taxon>
        <taxon>fabids</taxon>
        <taxon>Malpighiales</taxon>
        <taxon>Euphorbiaceae</taxon>
        <taxon>Crotonoideae</taxon>
        <taxon>Micrandreae</taxon>
        <taxon>Hevea</taxon>
    </lineage>
</organism>
<feature type="compositionally biased region" description="Basic and acidic residues" evidence="1">
    <location>
        <begin position="96"/>
        <end position="112"/>
    </location>
</feature>
<proteinExistence type="predicted"/>
<evidence type="ECO:0000313" key="2">
    <source>
        <dbReference type="EMBL" id="KAF2300794.1"/>
    </source>
</evidence>
<gene>
    <name evidence="2" type="ORF">GH714_015871</name>
</gene>
<comment type="caution">
    <text evidence="2">The sequence shown here is derived from an EMBL/GenBank/DDBJ whole genome shotgun (WGS) entry which is preliminary data.</text>
</comment>
<dbReference type="Proteomes" id="UP000467840">
    <property type="component" value="Chromosome 4"/>
</dbReference>
<name>A0A6A6LII0_HEVBR</name>
<sequence>MESFTLPIKDSGLGHRSSTVIGEGSSRMSQLSVPPALALSPIPSLKKSETIISGPSPTEIKEMMGCKELEPSSTSKVEPVIKTSSEVRRTVQGNEAEARESKSDTTKDEAGKEILQTDASPLIQGQDRDIQVEGVAENRLNHNSEASVASLKPPRLP</sequence>
<protein>
    <submittedName>
        <fullName evidence="2">Uncharacterized protein</fullName>
    </submittedName>
</protein>
<evidence type="ECO:0000313" key="3">
    <source>
        <dbReference type="Proteomes" id="UP000467840"/>
    </source>
</evidence>
<reference evidence="2 3" key="1">
    <citation type="journal article" date="2020" name="Mol. Plant">
        <title>The Chromosome-Based Rubber Tree Genome Provides New Insights into Spurge Genome Evolution and Rubber Biosynthesis.</title>
        <authorList>
            <person name="Liu J."/>
            <person name="Shi C."/>
            <person name="Shi C.C."/>
            <person name="Li W."/>
            <person name="Zhang Q.J."/>
            <person name="Zhang Y."/>
            <person name="Li K."/>
            <person name="Lu H.F."/>
            <person name="Shi C."/>
            <person name="Zhu S.T."/>
            <person name="Xiao Z.Y."/>
            <person name="Nan H."/>
            <person name="Yue Y."/>
            <person name="Zhu X.G."/>
            <person name="Wu Y."/>
            <person name="Hong X.N."/>
            <person name="Fan G.Y."/>
            <person name="Tong Y."/>
            <person name="Zhang D."/>
            <person name="Mao C.L."/>
            <person name="Liu Y.L."/>
            <person name="Hao S.J."/>
            <person name="Liu W.Q."/>
            <person name="Lv M.Q."/>
            <person name="Zhang H.B."/>
            <person name="Liu Y."/>
            <person name="Hu-Tang G.R."/>
            <person name="Wang J.P."/>
            <person name="Wang J.H."/>
            <person name="Sun Y.H."/>
            <person name="Ni S.B."/>
            <person name="Chen W.B."/>
            <person name="Zhang X.C."/>
            <person name="Jiao Y.N."/>
            <person name="Eichler E.E."/>
            <person name="Li G.H."/>
            <person name="Liu X."/>
            <person name="Gao L.Z."/>
        </authorList>
    </citation>
    <scope>NUCLEOTIDE SEQUENCE [LARGE SCALE GENOMIC DNA]</scope>
    <source>
        <strain evidence="3">cv. GT1</strain>
        <tissue evidence="2">Leaf</tissue>
    </source>
</reference>
<evidence type="ECO:0000256" key="1">
    <source>
        <dbReference type="SAM" id="MobiDB-lite"/>
    </source>
</evidence>
<dbReference type="AlphaFoldDB" id="A0A6A6LII0"/>
<feature type="region of interest" description="Disordered" evidence="1">
    <location>
        <begin position="1"/>
        <end position="32"/>
    </location>
</feature>
<dbReference type="EMBL" id="JAAGAX010000010">
    <property type="protein sequence ID" value="KAF2300794.1"/>
    <property type="molecule type" value="Genomic_DNA"/>
</dbReference>
<feature type="region of interest" description="Disordered" evidence="1">
    <location>
        <begin position="85"/>
        <end position="129"/>
    </location>
</feature>
<accession>A0A6A6LII0</accession>